<keyword evidence="3" id="KW-0472">Membrane</keyword>
<proteinExistence type="predicted"/>
<dbReference type="PANTHER" id="PTHR43649:SF33">
    <property type="entry name" value="POLYGALACTURONAN_RHAMNOGALACTURONAN-BINDING PROTEIN YTCQ"/>
    <property type="match status" value="1"/>
</dbReference>
<evidence type="ECO:0000256" key="3">
    <source>
        <dbReference type="ARBA" id="ARBA00023136"/>
    </source>
</evidence>
<gene>
    <name evidence="8" type="ORF">FPZ49_03515</name>
</gene>
<dbReference type="EMBL" id="VNJI01000003">
    <property type="protein sequence ID" value="TVY11314.1"/>
    <property type="molecule type" value="Genomic_DNA"/>
</dbReference>
<dbReference type="Proteomes" id="UP000317036">
    <property type="component" value="Unassembled WGS sequence"/>
</dbReference>
<organism evidence="8 9">
    <name type="scientific">Paenibacillus cremeus</name>
    <dbReference type="NCBI Taxonomy" id="2163881"/>
    <lineage>
        <taxon>Bacteria</taxon>
        <taxon>Bacillati</taxon>
        <taxon>Bacillota</taxon>
        <taxon>Bacilli</taxon>
        <taxon>Bacillales</taxon>
        <taxon>Paenibacillaceae</taxon>
        <taxon>Paenibacillus</taxon>
    </lineage>
</organism>
<feature type="chain" id="PRO_5039510412" evidence="7">
    <location>
        <begin position="23"/>
        <end position="520"/>
    </location>
</feature>
<feature type="signal peptide" evidence="7">
    <location>
        <begin position="1"/>
        <end position="22"/>
    </location>
</feature>
<dbReference type="AlphaFoldDB" id="A0A559KGR8"/>
<protein>
    <submittedName>
        <fullName evidence="8">Extracellular solute-binding protein</fullName>
    </submittedName>
</protein>
<name>A0A559KGR8_9BACL</name>
<reference evidence="8 9" key="1">
    <citation type="submission" date="2019-07" db="EMBL/GenBank/DDBJ databases">
        <authorList>
            <person name="Kim J."/>
        </authorList>
    </citation>
    <scope>NUCLEOTIDE SEQUENCE [LARGE SCALE GENOMIC DNA]</scope>
    <source>
        <strain evidence="8 9">JC52</strain>
    </source>
</reference>
<evidence type="ECO:0000256" key="5">
    <source>
        <dbReference type="ARBA" id="ARBA00023288"/>
    </source>
</evidence>
<evidence type="ECO:0000256" key="6">
    <source>
        <dbReference type="SAM" id="MobiDB-lite"/>
    </source>
</evidence>
<dbReference type="PANTHER" id="PTHR43649">
    <property type="entry name" value="ARABINOSE-BINDING PROTEIN-RELATED"/>
    <property type="match status" value="1"/>
</dbReference>
<evidence type="ECO:0000313" key="8">
    <source>
        <dbReference type="EMBL" id="TVY11314.1"/>
    </source>
</evidence>
<dbReference type="InterPro" id="IPR006059">
    <property type="entry name" value="SBP"/>
</dbReference>
<evidence type="ECO:0000256" key="1">
    <source>
        <dbReference type="ARBA" id="ARBA00022475"/>
    </source>
</evidence>
<evidence type="ECO:0000256" key="7">
    <source>
        <dbReference type="SAM" id="SignalP"/>
    </source>
</evidence>
<dbReference type="InterPro" id="IPR050490">
    <property type="entry name" value="Bact_solute-bd_prot1"/>
</dbReference>
<keyword evidence="4" id="KW-0564">Palmitate</keyword>
<feature type="region of interest" description="Disordered" evidence="6">
    <location>
        <begin position="26"/>
        <end position="51"/>
    </location>
</feature>
<keyword evidence="2 7" id="KW-0732">Signal</keyword>
<accession>A0A559KGR8</accession>
<feature type="compositionally biased region" description="Polar residues" evidence="6">
    <location>
        <begin position="26"/>
        <end position="50"/>
    </location>
</feature>
<dbReference type="Pfam" id="PF01547">
    <property type="entry name" value="SBP_bac_1"/>
    <property type="match status" value="1"/>
</dbReference>
<dbReference type="SUPFAM" id="SSF53850">
    <property type="entry name" value="Periplasmic binding protein-like II"/>
    <property type="match status" value="1"/>
</dbReference>
<dbReference type="OrthoDB" id="9787283at2"/>
<dbReference type="Gene3D" id="3.40.190.10">
    <property type="entry name" value="Periplasmic binding protein-like II"/>
    <property type="match status" value="2"/>
</dbReference>
<sequence length="520" mass="57698">MMGLSKYVQGTLAAILMAGMLAGCSSSSDKQPDKQPSASGTGPASGNTTAAADGMKDKLKITMMTTSYVGGGWPEKHPILDKINEKFNVDLQMLWVPSDNYVEKLNAIAASNDFPDAFTVNTDQFKKWRDKGIFLDVKPLLGSYPNLTKYISEADYKLLNPKDKYLGVPYYSIETRDALVIRKDWLDKLGLKVPTTLDELYETAKAFTQKDPDGNGQNDTVGLSLNITPSFDMQDIDYASYAFGLPNQWKNDGGKLVPSLGMAKEWKDFVGFLRKAYAEGVLDKDFAVNKNRDPLNKFEAGKLGISYINPNEFHSNTMATLLKTNPKAEVIQIEPPKGPTGIQGSKTFTSGSTKIAINAKIDKKKQERILKVLDYMLSDEGDLLTKNGIEGVHYKKEGDKYTKLDAFDKDRPSLLSMWLIRRNDPLIQVRKWDDQKKVAEISSFYKLNDKFPIRNPGAGLDSETDVKQGTNLKQKFMDGMVKIVAGKDPLDNVDKVVADWKSGGGDKITAEVNAEFAKLK</sequence>
<evidence type="ECO:0000256" key="4">
    <source>
        <dbReference type="ARBA" id="ARBA00023139"/>
    </source>
</evidence>
<keyword evidence="9" id="KW-1185">Reference proteome</keyword>
<comment type="caution">
    <text evidence="8">The sequence shown here is derived from an EMBL/GenBank/DDBJ whole genome shotgun (WGS) entry which is preliminary data.</text>
</comment>
<keyword evidence="1" id="KW-1003">Cell membrane</keyword>
<dbReference type="PROSITE" id="PS51257">
    <property type="entry name" value="PROKAR_LIPOPROTEIN"/>
    <property type="match status" value="1"/>
</dbReference>
<keyword evidence="5" id="KW-0449">Lipoprotein</keyword>
<evidence type="ECO:0000313" key="9">
    <source>
        <dbReference type="Proteomes" id="UP000317036"/>
    </source>
</evidence>
<evidence type="ECO:0000256" key="2">
    <source>
        <dbReference type="ARBA" id="ARBA00022729"/>
    </source>
</evidence>